<evidence type="ECO:0000256" key="3">
    <source>
        <dbReference type="PROSITE-ProRule" id="PRU00649"/>
    </source>
</evidence>
<keyword evidence="2 3" id="KW-0539">Nucleus</keyword>
<evidence type="ECO:0000259" key="4">
    <source>
        <dbReference type="PROSITE" id="PS51319"/>
    </source>
</evidence>
<comment type="caution">
    <text evidence="6">The sequence shown here is derived from an EMBL/GenBank/DDBJ whole genome shotgun (WGS) entry which is preliminary data.</text>
</comment>
<dbReference type="Gene3D" id="1.10.472.30">
    <property type="entry name" value="Transcription elongation factor S-II, central domain"/>
    <property type="match status" value="1"/>
</dbReference>
<dbReference type="InterPro" id="IPR035441">
    <property type="entry name" value="TFIIS/LEDGF_dom_sf"/>
</dbReference>
<dbReference type="EMBL" id="BEZZ01000485">
    <property type="protein sequence ID" value="GCC33095.1"/>
    <property type="molecule type" value="Genomic_DNA"/>
</dbReference>
<keyword evidence="7" id="KW-1185">Reference proteome</keyword>
<feature type="domain" description="TFIIS central" evidence="5">
    <location>
        <begin position="127"/>
        <end position="204"/>
    </location>
</feature>
<organism evidence="6 7">
    <name type="scientific">Chiloscyllium punctatum</name>
    <name type="common">Brownbanded bambooshark</name>
    <name type="synonym">Hemiscyllium punctatum</name>
    <dbReference type="NCBI Taxonomy" id="137246"/>
    <lineage>
        <taxon>Eukaryota</taxon>
        <taxon>Metazoa</taxon>
        <taxon>Chordata</taxon>
        <taxon>Craniata</taxon>
        <taxon>Vertebrata</taxon>
        <taxon>Chondrichthyes</taxon>
        <taxon>Elasmobranchii</taxon>
        <taxon>Galeomorphii</taxon>
        <taxon>Galeoidea</taxon>
        <taxon>Orectolobiformes</taxon>
        <taxon>Hemiscylliidae</taxon>
        <taxon>Chiloscyllium</taxon>
    </lineage>
</organism>
<protein>
    <recommendedName>
        <fullName evidence="8">TFIIS N-terminal domain-containing protein</fullName>
    </recommendedName>
</protein>
<sequence length="204" mass="23964">MDHSVGKGKDQGPVQHRAKVYRQVTLESLKRVVVIEDIKRYKTILELPSQTKENLMEALNELKKKIPSQEVLLSTKIGHTVNKMRKNSDPEVATLAQSIYTMWKTFMKENRNKQSIEVRCDPKTESLRSNARKLLSEALELKNDDLLIENIEREIFHQCSRLINIPYRRTVRTLVFTLKQKSEVREQVKTYRLPVKQLIENHKK</sequence>
<evidence type="ECO:0000313" key="7">
    <source>
        <dbReference type="Proteomes" id="UP000287033"/>
    </source>
</evidence>
<dbReference type="GO" id="GO:0005634">
    <property type="term" value="C:nucleus"/>
    <property type="evidence" value="ECO:0007669"/>
    <property type="project" value="UniProtKB-SubCell"/>
</dbReference>
<evidence type="ECO:0000259" key="5">
    <source>
        <dbReference type="PROSITE" id="PS51321"/>
    </source>
</evidence>
<evidence type="ECO:0000256" key="2">
    <source>
        <dbReference type="ARBA" id="ARBA00023242"/>
    </source>
</evidence>
<dbReference type="Proteomes" id="UP000287033">
    <property type="component" value="Unassembled WGS sequence"/>
</dbReference>
<dbReference type="PROSITE" id="PS51319">
    <property type="entry name" value="TFIIS_N"/>
    <property type="match status" value="1"/>
</dbReference>
<dbReference type="OrthoDB" id="44867at2759"/>
<dbReference type="InterPro" id="IPR003618">
    <property type="entry name" value="TFIIS_cen_dom"/>
</dbReference>
<dbReference type="InterPro" id="IPR036575">
    <property type="entry name" value="TFIIS_cen_dom_sf"/>
</dbReference>
<reference evidence="6 7" key="1">
    <citation type="journal article" date="2018" name="Nat. Ecol. Evol.">
        <title>Shark genomes provide insights into elasmobranch evolution and the origin of vertebrates.</title>
        <authorList>
            <person name="Hara Y"/>
            <person name="Yamaguchi K"/>
            <person name="Onimaru K"/>
            <person name="Kadota M"/>
            <person name="Koyanagi M"/>
            <person name="Keeley SD"/>
            <person name="Tatsumi K"/>
            <person name="Tanaka K"/>
            <person name="Motone F"/>
            <person name="Kageyama Y"/>
            <person name="Nozu R"/>
            <person name="Adachi N"/>
            <person name="Nishimura O"/>
            <person name="Nakagawa R"/>
            <person name="Tanegashima C"/>
            <person name="Kiyatake I"/>
            <person name="Matsumoto R"/>
            <person name="Murakumo K"/>
            <person name="Nishida K"/>
            <person name="Terakita A"/>
            <person name="Kuratani S"/>
            <person name="Sato K"/>
            <person name="Hyodo S Kuraku.S."/>
        </authorList>
    </citation>
    <scope>NUCLEOTIDE SEQUENCE [LARGE SCALE GENOMIC DNA]</scope>
</reference>
<dbReference type="Gene3D" id="1.20.930.10">
    <property type="entry name" value="Conserved domain common to transcription factors TFIIS, elongin A, CRSP70"/>
    <property type="match status" value="1"/>
</dbReference>
<dbReference type="SMART" id="SM00509">
    <property type="entry name" value="TFS2N"/>
    <property type="match status" value="1"/>
</dbReference>
<dbReference type="InterPro" id="IPR003617">
    <property type="entry name" value="TFIIS/CRSP70_N_sub"/>
</dbReference>
<dbReference type="SUPFAM" id="SSF47676">
    <property type="entry name" value="Conserved domain common to transcription factors TFIIS, elongin A, CRSP70"/>
    <property type="match status" value="1"/>
</dbReference>
<dbReference type="CDD" id="cd00183">
    <property type="entry name" value="TFIIS_I"/>
    <property type="match status" value="1"/>
</dbReference>
<dbReference type="InterPro" id="IPR017923">
    <property type="entry name" value="TFIIS_N"/>
</dbReference>
<dbReference type="GO" id="GO:0006351">
    <property type="term" value="P:DNA-templated transcription"/>
    <property type="evidence" value="ECO:0007669"/>
    <property type="project" value="InterPro"/>
</dbReference>
<dbReference type="Pfam" id="PF08711">
    <property type="entry name" value="Med26"/>
    <property type="match status" value="1"/>
</dbReference>
<name>A0A401SRS3_CHIPU</name>
<evidence type="ECO:0008006" key="8">
    <source>
        <dbReference type="Google" id="ProtNLM"/>
    </source>
</evidence>
<comment type="subcellular location">
    <subcellularLocation>
        <location evidence="1 3">Nucleus</location>
    </subcellularLocation>
</comment>
<feature type="domain" description="TFIIS N-terminal" evidence="4">
    <location>
        <begin position="36"/>
        <end position="110"/>
    </location>
</feature>
<evidence type="ECO:0000313" key="6">
    <source>
        <dbReference type="EMBL" id="GCC33095.1"/>
    </source>
</evidence>
<dbReference type="STRING" id="137246.A0A401SRS3"/>
<dbReference type="OMA" id="QPKENLM"/>
<evidence type="ECO:0000256" key="1">
    <source>
        <dbReference type="ARBA" id="ARBA00004123"/>
    </source>
</evidence>
<accession>A0A401SRS3</accession>
<dbReference type="PROSITE" id="PS51321">
    <property type="entry name" value="TFIIS_CENTRAL"/>
    <property type="match status" value="1"/>
</dbReference>
<dbReference type="SUPFAM" id="SSF46942">
    <property type="entry name" value="Elongation factor TFIIS domain 2"/>
    <property type="match status" value="1"/>
</dbReference>
<proteinExistence type="predicted"/>
<gene>
    <name evidence="6" type="ORF">chiPu_0011562</name>
</gene>
<dbReference type="AlphaFoldDB" id="A0A401SRS3"/>